<accession>A0A9X1ZNH3</accession>
<keyword evidence="1" id="KW-0732">Signal</keyword>
<proteinExistence type="predicted"/>
<comment type="caution">
    <text evidence="4">The sequence shown here is derived from an EMBL/GenBank/DDBJ whole genome shotgun (WGS) entry which is preliminary data.</text>
</comment>
<feature type="chain" id="PRO_5040743804" evidence="1">
    <location>
        <begin position="27"/>
        <end position="793"/>
    </location>
</feature>
<protein>
    <submittedName>
        <fullName evidence="4">Prolyl oligopeptidase family serine peptidase</fullName>
    </submittedName>
</protein>
<dbReference type="GO" id="GO:0008239">
    <property type="term" value="F:dipeptidyl-peptidase activity"/>
    <property type="evidence" value="ECO:0007669"/>
    <property type="project" value="TreeGrafter"/>
</dbReference>
<keyword evidence="5" id="KW-1185">Reference proteome</keyword>
<name>A0A9X1ZNH3_9FLAO</name>
<dbReference type="InterPro" id="IPR001375">
    <property type="entry name" value="Peptidase_S9_cat"/>
</dbReference>
<feature type="domain" description="Peptidase S9 prolyl oligopeptidase catalytic" evidence="2">
    <location>
        <begin position="595"/>
        <end position="790"/>
    </location>
</feature>
<sequence length="793" mass="90975">MKKFTLHFSNLAILLFIAFSSIPLQAQQSDLSVEKIMQDPKWMGTFPSGIHWGIESENIYFQYNLENDPDDSLYKINLSNQSKIIKVSTEEKENMIPRYGDYNDKKTEMLFTENGKLFLYNIRKASKKELIDLGERIIDPQFMTDESKISFILNDNAFIYDLDKGSIIKLTNINKGTKREEKEEKLSDKNQWIQDENLDLLEVVNQRKEKSKASKAYRESTAPQEDYAFYAGDKQISGISISPNGKYVSFNLIKRERSDNTEVPNYVDQSGYTKELPARSKVGDDKTEVELALYDIAKDTVFMVDTATLEGIKDLPDYVKDYPDKEWKEEVREVITSPAYFSENGKKAIVSIRSKDNKDRWIAKLNLEDGSLTTLDRQRDEAWIAGPGLGWSFGGGTIGWLPDNKHIYFQSEATGYSHLYVLNVDNGNKKDLTPGEYEVFDPELSNNKKYWYLTTSEEGPDVRHFYKMPVMGGKMEKLTNMTGNNQVYLSPDEKYMAIYYSYSNKPWELYLKKTGRGEAKQLTNGQSEAFASYNWRVPELIKFEAKDGAMVPARLYTPSKETKNDAAVVFVHGAGYLQNVHQWWSSYFREYMFHNLLTDLGYTVIDIDYRGSAGYGRDWRTGIYRHMGGKDLSDQVDGVKYLIEKHGINPDKIGIYGGSYGGFITLMAMFTEPDTFAAGAALRSVTDWSHYNHGYTSNILNEPANDPIAYRRSSPIYFAEGLEGDLLIAHGMVDVNVHFQDVVRLSQRLIELGKHNWEMAIYPVEDHGFVEPSSWTDEYSRILKLFNKSLLNK</sequence>
<feature type="domain" description="Dipeptidylpeptidase IV N-terminal" evidence="3">
    <location>
        <begin position="238"/>
        <end position="507"/>
    </location>
</feature>
<dbReference type="AlphaFoldDB" id="A0A9X1ZNH3"/>
<evidence type="ECO:0000259" key="2">
    <source>
        <dbReference type="Pfam" id="PF00326"/>
    </source>
</evidence>
<evidence type="ECO:0000259" key="3">
    <source>
        <dbReference type="Pfam" id="PF00930"/>
    </source>
</evidence>
<dbReference type="Gene3D" id="2.140.10.30">
    <property type="entry name" value="Dipeptidylpeptidase IV, N-terminal domain"/>
    <property type="match status" value="2"/>
</dbReference>
<organism evidence="4 5">
    <name type="scientific">Zunongwangia pacifica</name>
    <dbReference type="NCBI Taxonomy" id="2911062"/>
    <lineage>
        <taxon>Bacteria</taxon>
        <taxon>Pseudomonadati</taxon>
        <taxon>Bacteroidota</taxon>
        <taxon>Flavobacteriia</taxon>
        <taxon>Flavobacteriales</taxon>
        <taxon>Flavobacteriaceae</taxon>
        <taxon>Zunongwangia</taxon>
    </lineage>
</organism>
<evidence type="ECO:0000256" key="1">
    <source>
        <dbReference type="SAM" id="SignalP"/>
    </source>
</evidence>
<gene>
    <name evidence="4" type="ORF">L1967_06820</name>
</gene>
<dbReference type="Proteomes" id="UP001139521">
    <property type="component" value="Unassembled WGS sequence"/>
</dbReference>
<dbReference type="RefSeq" id="WP_249600979.1">
    <property type="nucleotide sequence ID" value="NZ_JAKHSK010000007.1"/>
</dbReference>
<dbReference type="SUPFAM" id="SSF53474">
    <property type="entry name" value="alpha/beta-Hydrolases"/>
    <property type="match status" value="1"/>
</dbReference>
<dbReference type="Pfam" id="PF00930">
    <property type="entry name" value="DPPIV_N"/>
    <property type="match status" value="1"/>
</dbReference>
<dbReference type="EMBL" id="JAKHSK010000007">
    <property type="protein sequence ID" value="MCL6218007.1"/>
    <property type="molecule type" value="Genomic_DNA"/>
</dbReference>
<dbReference type="Pfam" id="PF00326">
    <property type="entry name" value="Peptidase_S9"/>
    <property type="match status" value="1"/>
</dbReference>
<dbReference type="SUPFAM" id="SSF82171">
    <property type="entry name" value="DPP6 N-terminal domain-like"/>
    <property type="match status" value="1"/>
</dbReference>
<evidence type="ECO:0000313" key="5">
    <source>
        <dbReference type="Proteomes" id="UP001139521"/>
    </source>
</evidence>
<dbReference type="GO" id="GO:0006508">
    <property type="term" value="P:proteolysis"/>
    <property type="evidence" value="ECO:0007669"/>
    <property type="project" value="InterPro"/>
</dbReference>
<dbReference type="InterPro" id="IPR050278">
    <property type="entry name" value="Serine_Prot_S9B/DPPIV"/>
</dbReference>
<feature type="signal peptide" evidence="1">
    <location>
        <begin position="1"/>
        <end position="26"/>
    </location>
</feature>
<evidence type="ECO:0000313" key="4">
    <source>
        <dbReference type="EMBL" id="MCL6218007.1"/>
    </source>
</evidence>
<dbReference type="GO" id="GO:0008236">
    <property type="term" value="F:serine-type peptidase activity"/>
    <property type="evidence" value="ECO:0007669"/>
    <property type="project" value="InterPro"/>
</dbReference>
<reference evidence="4" key="1">
    <citation type="submission" date="2022-01" db="EMBL/GenBank/DDBJ databases">
        <title>Genome sequencing of Zunongwangia sp. M21534 genome.</title>
        <authorList>
            <person name="Chen Y."/>
            <person name="Dong C."/>
            <person name="Shao Z."/>
        </authorList>
    </citation>
    <scope>NUCLEOTIDE SEQUENCE</scope>
    <source>
        <strain evidence="4">MCCC M21534</strain>
    </source>
</reference>
<dbReference type="InterPro" id="IPR029058">
    <property type="entry name" value="AB_hydrolase_fold"/>
</dbReference>
<dbReference type="PANTHER" id="PTHR11731:SF193">
    <property type="entry name" value="DIPEPTIDYL PEPTIDASE 9"/>
    <property type="match status" value="1"/>
</dbReference>
<dbReference type="Gene3D" id="3.40.50.1820">
    <property type="entry name" value="alpha/beta hydrolase"/>
    <property type="match status" value="1"/>
</dbReference>
<dbReference type="PANTHER" id="PTHR11731">
    <property type="entry name" value="PROTEASE FAMILY S9B,C DIPEPTIDYL-PEPTIDASE IV-RELATED"/>
    <property type="match status" value="1"/>
</dbReference>
<dbReference type="InterPro" id="IPR002469">
    <property type="entry name" value="Peptidase_S9B_N"/>
</dbReference>